<evidence type="ECO:0000313" key="2">
    <source>
        <dbReference type="EMBL" id="MBB4074189.1"/>
    </source>
</evidence>
<organism evidence="2 3">
    <name type="scientific">Anoxybacteroides voinovskiense</name>
    <dbReference type="NCBI Taxonomy" id="230470"/>
    <lineage>
        <taxon>Bacteria</taxon>
        <taxon>Bacillati</taxon>
        <taxon>Bacillota</taxon>
        <taxon>Bacilli</taxon>
        <taxon>Bacillales</taxon>
        <taxon>Anoxybacillaceae</taxon>
        <taxon>Anoxybacteroides</taxon>
    </lineage>
</organism>
<dbReference type="Pfam" id="PF06161">
    <property type="entry name" value="DUF975"/>
    <property type="match status" value="1"/>
</dbReference>
<comment type="caution">
    <text evidence="2">The sequence shown here is derived from an EMBL/GenBank/DDBJ whole genome shotgun (WGS) entry which is preliminary data.</text>
</comment>
<evidence type="ECO:0000313" key="3">
    <source>
        <dbReference type="Proteomes" id="UP000559598"/>
    </source>
</evidence>
<feature type="transmembrane region" description="Helical" evidence="1">
    <location>
        <begin position="65"/>
        <end position="86"/>
    </location>
</feature>
<gene>
    <name evidence="2" type="ORF">GGR02_001954</name>
</gene>
<evidence type="ECO:0000256" key="1">
    <source>
        <dbReference type="SAM" id="Phobius"/>
    </source>
</evidence>
<name>A0A840DXE9_9BACL</name>
<sequence length="220" mass="25412">MALSTLRRQARQALKGKWGAAVLVMLVYFFLNTIVPTTIEIFASGGWNAWIEQENPPLAASIVNLLYSFALIPLGIAMYWVFLDVYRGQHLHVSHMFSTYTPVKRAFKLIGTFILYSIFVFLWSLLLIIPGIIKALAYSQTFFLLKDHPEYSVLQAITESKKRMKGYKWKLFLLYLIFFGWGLLAILTLGIGLLWLIPYFYTSLAAFYEEFIRAQEINIE</sequence>
<accession>A0A840DXE9</accession>
<dbReference type="AlphaFoldDB" id="A0A840DXE9"/>
<protein>
    <submittedName>
        <fullName evidence="2">Putative membrane protein</fullName>
    </submittedName>
</protein>
<keyword evidence="3" id="KW-1185">Reference proteome</keyword>
<dbReference type="EMBL" id="JACIDE010000011">
    <property type="protein sequence ID" value="MBB4074189.1"/>
    <property type="molecule type" value="Genomic_DNA"/>
</dbReference>
<feature type="transmembrane region" description="Helical" evidence="1">
    <location>
        <begin position="107"/>
        <end position="133"/>
    </location>
</feature>
<dbReference type="PANTHER" id="PTHR40076:SF1">
    <property type="entry name" value="MEMBRANE PROTEIN"/>
    <property type="match status" value="1"/>
</dbReference>
<feature type="transmembrane region" description="Helical" evidence="1">
    <location>
        <begin position="21"/>
        <end position="45"/>
    </location>
</feature>
<keyword evidence="1" id="KW-1133">Transmembrane helix</keyword>
<dbReference type="Proteomes" id="UP000559598">
    <property type="component" value="Unassembled WGS sequence"/>
</dbReference>
<dbReference type="RefSeq" id="WP_183184487.1">
    <property type="nucleotide sequence ID" value="NZ_BMNP01000001.1"/>
</dbReference>
<dbReference type="PANTHER" id="PTHR40076">
    <property type="entry name" value="MEMBRANE PROTEIN-RELATED"/>
    <property type="match status" value="1"/>
</dbReference>
<keyword evidence="1" id="KW-0472">Membrane</keyword>
<dbReference type="InterPro" id="IPR010380">
    <property type="entry name" value="DUF975"/>
</dbReference>
<reference evidence="2 3" key="1">
    <citation type="submission" date="2020-08" db="EMBL/GenBank/DDBJ databases">
        <title>Genomic Encyclopedia of Type Strains, Phase IV (KMG-IV): sequencing the most valuable type-strain genomes for metagenomic binning, comparative biology and taxonomic classification.</title>
        <authorList>
            <person name="Goeker M."/>
        </authorList>
    </citation>
    <scope>NUCLEOTIDE SEQUENCE [LARGE SCALE GENOMIC DNA]</scope>
    <source>
        <strain evidence="2 3">DSM 17075</strain>
    </source>
</reference>
<feature type="transmembrane region" description="Helical" evidence="1">
    <location>
        <begin position="172"/>
        <end position="197"/>
    </location>
</feature>
<keyword evidence="1" id="KW-0812">Transmembrane</keyword>
<proteinExistence type="predicted"/>